<protein>
    <submittedName>
        <fullName evidence="1">Uncharacterized protein</fullName>
    </submittedName>
</protein>
<evidence type="ECO:0000313" key="1">
    <source>
        <dbReference type="EMBL" id="CDQ71323.1"/>
    </source>
</evidence>
<proteinExistence type="predicted"/>
<gene>
    <name evidence="1" type="ORF">GSONMT00055128001</name>
</gene>
<reference evidence="1" key="1">
    <citation type="journal article" date="2014" name="Nat. Commun.">
        <title>The rainbow trout genome provides novel insights into evolution after whole-genome duplication in vertebrates.</title>
        <authorList>
            <person name="Berthelot C."/>
            <person name="Brunet F."/>
            <person name="Chalopin D."/>
            <person name="Juanchich A."/>
            <person name="Bernard M."/>
            <person name="Noel B."/>
            <person name="Bento P."/>
            <person name="Da Silva C."/>
            <person name="Labadie K."/>
            <person name="Alberti A."/>
            <person name="Aury J.M."/>
            <person name="Louis A."/>
            <person name="Dehais P."/>
            <person name="Bardou P."/>
            <person name="Montfort J."/>
            <person name="Klopp C."/>
            <person name="Cabau C."/>
            <person name="Gaspin C."/>
            <person name="Thorgaard G.H."/>
            <person name="Boussaha M."/>
            <person name="Quillet E."/>
            <person name="Guyomard R."/>
            <person name="Galiana D."/>
            <person name="Bobe J."/>
            <person name="Volff J.N."/>
            <person name="Genet C."/>
            <person name="Wincker P."/>
            <person name="Jaillon O."/>
            <person name="Roest Crollius H."/>
            <person name="Guiguen Y."/>
        </authorList>
    </citation>
    <scope>NUCLEOTIDE SEQUENCE [LARGE SCALE GENOMIC DNA]</scope>
</reference>
<evidence type="ECO:0000313" key="2">
    <source>
        <dbReference type="Proteomes" id="UP000193380"/>
    </source>
</evidence>
<dbReference type="AlphaFoldDB" id="A0A060WVE6"/>
<sequence length="169" mass="19566">MVLINNKKHTITSGEISEESYLLLVVDHPKKTDELSDLLSGIIEHQQPLDGIPDDDQPLDGVLFPKERNLNRLEEPVHSECVPSTSAIASLREDAVTTFQQRTKKMTMHEKLAREFHEHKMKCLKEEHEMKMKILQVELDMKLEERGMIQKRYSNETIVITSLGEQYDI</sequence>
<accession>A0A060WVE6</accession>
<name>A0A060WVE6_ONCMY</name>
<reference evidence="1" key="2">
    <citation type="submission" date="2014-03" db="EMBL/GenBank/DDBJ databases">
        <authorList>
            <person name="Genoscope - CEA"/>
        </authorList>
    </citation>
    <scope>NUCLEOTIDE SEQUENCE</scope>
</reference>
<organism evidence="1 2">
    <name type="scientific">Oncorhynchus mykiss</name>
    <name type="common">Rainbow trout</name>
    <name type="synonym">Salmo gairdneri</name>
    <dbReference type="NCBI Taxonomy" id="8022"/>
    <lineage>
        <taxon>Eukaryota</taxon>
        <taxon>Metazoa</taxon>
        <taxon>Chordata</taxon>
        <taxon>Craniata</taxon>
        <taxon>Vertebrata</taxon>
        <taxon>Euteleostomi</taxon>
        <taxon>Actinopterygii</taxon>
        <taxon>Neopterygii</taxon>
        <taxon>Teleostei</taxon>
        <taxon>Protacanthopterygii</taxon>
        <taxon>Salmoniformes</taxon>
        <taxon>Salmonidae</taxon>
        <taxon>Salmoninae</taxon>
        <taxon>Oncorhynchus</taxon>
    </lineage>
</organism>
<dbReference type="PaxDb" id="8022-A0A060WVE6"/>
<dbReference type="Proteomes" id="UP000193380">
    <property type="component" value="Unassembled WGS sequence"/>
</dbReference>
<dbReference type="EMBL" id="FR904761">
    <property type="protein sequence ID" value="CDQ71323.1"/>
    <property type="molecule type" value="Genomic_DNA"/>
</dbReference>